<reference evidence="1 2" key="1">
    <citation type="submission" date="2018-10" db="EMBL/GenBank/DDBJ databases">
        <title>Genomic Encyclopedia of Archaeal and Bacterial Type Strains, Phase II (KMG-II): from individual species to whole genera.</title>
        <authorList>
            <person name="Goeker M."/>
        </authorList>
    </citation>
    <scope>NUCLEOTIDE SEQUENCE [LARGE SCALE GENOMIC DNA]</scope>
    <source>
        <strain evidence="1 2">VM1</strain>
    </source>
</reference>
<dbReference type="AlphaFoldDB" id="A0A3M0B6Q5"/>
<dbReference type="OrthoDB" id="15029at2"/>
<evidence type="ECO:0000313" key="1">
    <source>
        <dbReference type="EMBL" id="RMA93053.1"/>
    </source>
</evidence>
<accession>A0A3M0B6Q5</accession>
<dbReference type="RefSeq" id="WP_121923636.1">
    <property type="nucleotide sequence ID" value="NZ_REFO01000015.1"/>
</dbReference>
<comment type="caution">
    <text evidence="1">The sequence shown here is derived from an EMBL/GenBank/DDBJ whole genome shotgun (WGS) entry which is preliminary data.</text>
</comment>
<proteinExistence type="predicted"/>
<keyword evidence="2" id="KW-1185">Reference proteome</keyword>
<organism evidence="1 2">
    <name type="scientific">Hydrogenothermus marinus</name>
    <dbReference type="NCBI Taxonomy" id="133270"/>
    <lineage>
        <taxon>Bacteria</taxon>
        <taxon>Pseudomonadati</taxon>
        <taxon>Aquificota</taxon>
        <taxon>Aquificia</taxon>
        <taxon>Aquificales</taxon>
        <taxon>Hydrogenothermaceae</taxon>
        <taxon>Hydrogenothermus</taxon>
    </lineage>
</organism>
<evidence type="ECO:0000313" key="2">
    <source>
        <dbReference type="Proteomes" id="UP000280842"/>
    </source>
</evidence>
<gene>
    <name evidence="1" type="ORF">CLV39_1533</name>
</gene>
<dbReference type="EMBL" id="REFO01000015">
    <property type="protein sequence ID" value="RMA93053.1"/>
    <property type="molecule type" value="Genomic_DNA"/>
</dbReference>
<dbReference type="Proteomes" id="UP000280842">
    <property type="component" value="Unassembled WGS sequence"/>
</dbReference>
<name>A0A3M0B6Q5_9AQUI</name>
<protein>
    <submittedName>
        <fullName evidence="1">Uncharacterized protein</fullName>
    </submittedName>
</protein>
<sequence length="78" mass="9164">MKKLIEKIKTDKGISITLELDTERNIYIMTVEKDNEKAVFEGNISEIQEKAKKYFVKSLKNIKNKIEISILEELFNRS</sequence>